<protein>
    <submittedName>
        <fullName evidence="7">HTH-type transcriptional activator AllS</fullName>
    </submittedName>
</protein>
<dbReference type="EMBL" id="PVNK01000283">
    <property type="protein sequence ID" value="PRP90339.1"/>
    <property type="molecule type" value="Genomic_DNA"/>
</dbReference>
<dbReference type="SUPFAM" id="SSF46785">
    <property type="entry name" value="Winged helix' DNA-binding domain"/>
    <property type="match status" value="1"/>
</dbReference>
<dbReference type="AlphaFoldDB" id="A0A2S9XBV7"/>
<keyword evidence="2" id="KW-0805">Transcription regulation</keyword>
<dbReference type="PROSITE" id="PS50931">
    <property type="entry name" value="HTH_LYSR"/>
    <property type="match status" value="1"/>
</dbReference>
<dbReference type="Pfam" id="PF00126">
    <property type="entry name" value="HTH_1"/>
    <property type="match status" value="1"/>
</dbReference>
<evidence type="ECO:0000313" key="7">
    <source>
        <dbReference type="EMBL" id="PRP90339.1"/>
    </source>
</evidence>
<evidence type="ECO:0000256" key="5">
    <source>
        <dbReference type="SAM" id="MobiDB-lite"/>
    </source>
</evidence>
<dbReference type="OrthoDB" id="5496634at2"/>
<dbReference type="InterPro" id="IPR036388">
    <property type="entry name" value="WH-like_DNA-bd_sf"/>
</dbReference>
<proteinExistence type="inferred from homology"/>
<dbReference type="RefSeq" id="WP_106395695.1">
    <property type="nucleotide sequence ID" value="NZ_PVNK01000283.1"/>
</dbReference>
<evidence type="ECO:0000256" key="1">
    <source>
        <dbReference type="ARBA" id="ARBA00009437"/>
    </source>
</evidence>
<keyword evidence="4" id="KW-0804">Transcription</keyword>
<evidence type="ECO:0000256" key="3">
    <source>
        <dbReference type="ARBA" id="ARBA00023125"/>
    </source>
</evidence>
<sequence length="318" mass="34857">MDLEETRAFLAVIDSGSFKAAAEKARQPRATLRRRVEALEARVGIALLERSRSGVTPTAAGELLAREGRVMLREQRALLAALREVGDDPSGDIRIGAPAGLGPHELAVLFGLFQAQFPRLRVHLRVCDGPVSELIEHVDIALCCGRDKPPGRWQTHPLMPLREGLRASRSYLQRHGVPETIEELADHKLLGWQAPSAAPRRWPTFDGGDLAVEPVLTTTDYNVLRRLASLGFGIALLPDAHLPDLDGEDEALIPVLDGVVGRSHELRALVPEMLADTPKIRALVEHLARFVAMLREPRRETPTGVGSSARWAHMSAHP</sequence>
<dbReference type="GO" id="GO:0043565">
    <property type="term" value="F:sequence-specific DNA binding"/>
    <property type="evidence" value="ECO:0007669"/>
    <property type="project" value="TreeGrafter"/>
</dbReference>
<keyword evidence="8" id="KW-1185">Reference proteome</keyword>
<evidence type="ECO:0000313" key="8">
    <source>
        <dbReference type="Proteomes" id="UP000237968"/>
    </source>
</evidence>
<dbReference type="Gene3D" id="3.40.190.290">
    <property type="match status" value="1"/>
</dbReference>
<dbReference type="Gene3D" id="1.10.10.10">
    <property type="entry name" value="Winged helix-like DNA-binding domain superfamily/Winged helix DNA-binding domain"/>
    <property type="match status" value="1"/>
</dbReference>
<name>A0A2S9XBV7_9BACT</name>
<gene>
    <name evidence="7" type="primary">allS_2</name>
    <name evidence="7" type="ORF">ENSA5_65360</name>
</gene>
<dbReference type="InterPro" id="IPR036390">
    <property type="entry name" value="WH_DNA-bd_sf"/>
</dbReference>
<dbReference type="InterPro" id="IPR058163">
    <property type="entry name" value="LysR-type_TF_proteobact-type"/>
</dbReference>
<dbReference type="InterPro" id="IPR000847">
    <property type="entry name" value="LysR_HTH_N"/>
</dbReference>
<dbReference type="PANTHER" id="PTHR30537">
    <property type="entry name" value="HTH-TYPE TRANSCRIPTIONAL REGULATOR"/>
    <property type="match status" value="1"/>
</dbReference>
<evidence type="ECO:0000259" key="6">
    <source>
        <dbReference type="PROSITE" id="PS50931"/>
    </source>
</evidence>
<dbReference type="InterPro" id="IPR005119">
    <property type="entry name" value="LysR_subst-bd"/>
</dbReference>
<comment type="caution">
    <text evidence="7">The sequence shown here is derived from an EMBL/GenBank/DDBJ whole genome shotgun (WGS) entry which is preliminary data.</text>
</comment>
<organism evidence="7 8">
    <name type="scientific">Enhygromyxa salina</name>
    <dbReference type="NCBI Taxonomy" id="215803"/>
    <lineage>
        <taxon>Bacteria</taxon>
        <taxon>Pseudomonadati</taxon>
        <taxon>Myxococcota</taxon>
        <taxon>Polyangia</taxon>
        <taxon>Nannocystales</taxon>
        <taxon>Nannocystaceae</taxon>
        <taxon>Enhygromyxa</taxon>
    </lineage>
</organism>
<accession>A0A2S9XBV7</accession>
<evidence type="ECO:0000256" key="4">
    <source>
        <dbReference type="ARBA" id="ARBA00023163"/>
    </source>
</evidence>
<dbReference type="GO" id="GO:0003700">
    <property type="term" value="F:DNA-binding transcription factor activity"/>
    <property type="evidence" value="ECO:0007669"/>
    <property type="project" value="InterPro"/>
</dbReference>
<dbReference type="PANTHER" id="PTHR30537:SF20">
    <property type="entry name" value="TRANSCRIPTIONAL REGULATORY PROTEIN"/>
    <property type="match status" value="1"/>
</dbReference>
<reference evidence="7 8" key="1">
    <citation type="submission" date="2018-03" db="EMBL/GenBank/DDBJ databases">
        <title>Draft Genome Sequences of the Obligatory Marine Myxobacteria Enhygromyxa salina SWB005.</title>
        <authorList>
            <person name="Poehlein A."/>
            <person name="Moghaddam J.A."/>
            <person name="Harms H."/>
            <person name="Alanjari M."/>
            <person name="Koenig G.M."/>
            <person name="Daniel R."/>
            <person name="Schaeberle T.F."/>
        </authorList>
    </citation>
    <scope>NUCLEOTIDE SEQUENCE [LARGE SCALE GENOMIC DNA]</scope>
    <source>
        <strain evidence="7 8">SWB005</strain>
    </source>
</reference>
<keyword evidence="3" id="KW-0238">DNA-binding</keyword>
<dbReference type="Pfam" id="PF03466">
    <property type="entry name" value="LysR_substrate"/>
    <property type="match status" value="1"/>
</dbReference>
<dbReference type="GO" id="GO:0006351">
    <property type="term" value="P:DNA-templated transcription"/>
    <property type="evidence" value="ECO:0007669"/>
    <property type="project" value="TreeGrafter"/>
</dbReference>
<evidence type="ECO:0000256" key="2">
    <source>
        <dbReference type="ARBA" id="ARBA00023015"/>
    </source>
</evidence>
<comment type="similarity">
    <text evidence="1">Belongs to the LysR transcriptional regulatory family.</text>
</comment>
<feature type="domain" description="HTH lysR-type" evidence="6">
    <location>
        <begin position="1"/>
        <end position="58"/>
    </location>
</feature>
<dbReference type="Proteomes" id="UP000237968">
    <property type="component" value="Unassembled WGS sequence"/>
</dbReference>
<feature type="region of interest" description="Disordered" evidence="5">
    <location>
        <begin position="299"/>
        <end position="318"/>
    </location>
</feature>
<dbReference type="SUPFAM" id="SSF53850">
    <property type="entry name" value="Periplasmic binding protein-like II"/>
    <property type="match status" value="1"/>
</dbReference>